<comment type="caution">
    <text evidence="4">The sequence shown here is derived from an EMBL/GenBank/DDBJ whole genome shotgun (WGS) entry which is preliminary data.</text>
</comment>
<organism evidence="4 5">
    <name type="scientific">Intestinimonas massiliensis</name>
    <name type="common">ex Afouda et al. 2020</name>
    <dbReference type="NCBI Taxonomy" id="1673721"/>
    <lineage>
        <taxon>Bacteria</taxon>
        <taxon>Bacillati</taxon>
        <taxon>Bacillota</taxon>
        <taxon>Clostridia</taxon>
        <taxon>Eubacteriales</taxon>
        <taxon>Intestinimonas</taxon>
    </lineage>
</organism>
<accession>A0AAW5JLU7</accession>
<feature type="domain" description="HTH cro/C1-type" evidence="3">
    <location>
        <begin position="7"/>
        <end position="61"/>
    </location>
</feature>
<dbReference type="PANTHER" id="PTHR46558">
    <property type="entry name" value="TRACRIPTIONAL REGULATORY PROTEIN-RELATED-RELATED"/>
    <property type="match status" value="1"/>
</dbReference>
<dbReference type="GO" id="GO:0003677">
    <property type="term" value="F:DNA binding"/>
    <property type="evidence" value="ECO:0007669"/>
    <property type="project" value="UniProtKB-KW"/>
</dbReference>
<dbReference type="Proteomes" id="UP001204562">
    <property type="component" value="Unassembled WGS sequence"/>
</dbReference>
<sequence>MTLGQRIQALRKEKGLSQEALGEALGVSRQAVSQWEADASLPELDKLVGLSRLFGLPLGDLLQLEEPVPQAASAEDPARLQKRRLAHGLSAAAALLLAAALVWTGTGLVRTSERLAQAEARLTALEAAAAPRLDPAAPLVATFDFEATRYGNDVNFALSLTAAQQAEGMTVTFQATRASDAAVNTVSKAAARSPGSSTGYSTVLHVPDCFGSVTLTAVFELDGQRCTQALARNVSVGEYSSSWEPLWQAQG</sequence>
<dbReference type="InterPro" id="IPR010982">
    <property type="entry name" value="Lambda_DNA-bd_dom_sf"/>
</dbReference>
<proteinExistence type="predicted"/>
<dbReference type="SUPFAM" id="SSF47413">
    <property type="entry name" value="lambda repressor-like DNA-binding domains"/>
    <property type="match status" value="1"/>
</dbReference>
<dbReference type="PROSITE" id="PS50943">
    <property type="entry name" value="HTH_CROC1"/>
    <property type="match status" value="1"/>
</dbReference>
<evidence type="ECO:0000256" key="1">
    <source>
        <dbReference type="ARBA" id="ARBA00023125"/>
    </source>
</evidence>
<dbReference type="Pfam" id="PF01381">
    <property type="entry name" value="HTH_3"/>
    <property type="match status" value="1"/>
</dbReference>
<dbReference type="InterPro" id="IPR001387">
    <property type="entry name" value="Cro/C1-type_HTH"/>
</dbReference>
<keyword evidence="2" id="KW-1133">Transmembrane helix</keyword>
<dbReference type="AlphaFoldDB" id="A0AAW5JLU7"/>
<dbReference type="EMBL" id="JANFYS010000003">
    <property type="protein sequence ID" value="MCQ4769345.1"/>
    <property type="molecule type" value="Genomic_DNA"/>
</dbReference>
<evidence type="ECO:0000313" key="4">
    <source>
        <dbReference type="EMBL" id="MCQ4769345.1"/>
    </source>
</evidence>
<dbReference type="PANTHER" id="PTHR46558:SF13">
    <property type="entry name" value="HTH-TYPE TRANSCRIPTIONAL REGULATOR IMMR"/>
    <property type="match status" value="1"/>
</dbReference>
<keyword evidence="2" id="KW-0812">Transmembrane</keyword>
<gene>
    <name evidence="4" type="ORF">NE579_02545</name>
</gene>
<dbReference type="RefSeq" id="WP_256303139.1">
    <property type="nucleotide sequence ID" value="NZ_JANFYS010000003.1"/>
</dbReference>
<name>A0AAW5JLU7_9FIRM</name>
<dbReference type="SMART" id="SM00530">
    <property type="entry name" value="HTH_XRE"/>
    <property type="match status" value="1"/>
</dbReference>
<evidence type="ECO:0000256" key="2">
    <source>
        <dbReference type="SAM" id="Phobius"/>
    </source>
</evidence>
<evidence type="ECO:0000313" key="5">
    <source>
        <dbReference type="Proteomes" id="UP001204562"/>
    </source>
</evidence>
<reference evidence="4" key="1">
    <citation type="submission" date="2022-06" db="EMBL/GenBank/DDBJ databases">
        <title>Isolation of gut microbiota from human fecal samples.</title>
        <authorList>
            <person name="Pamer E.G."/>
            <person name="Barat B."/>
            <person name="Waligurski E."/>
            <person name="Medina S."/>
            <person name="Paddock L."/>
            <person name="Mostad J."/>
        </authorList>
    </citation>
    <scope>NUCLEOTIDE SEQUENCE</scope>
    <source>
        <strain evidence="4">DFI.9.91</strain>
    </source>
</reference>
<dbReference type="CDD" id="cd00093">
    <property type="entry name" value="HTH_XRE"/>
    <property type="match status" value="1"/>
</dbReference>
<protein>
    <submittedName>
        <fullName evidence="4">Helix-turn-helix domain-containing protein</fullName>
    </submittedName>
</protein>
<keyword evidence="1" id="KW-0238">DNA-binding</keyword>
<feature type="transmembrane region" description="Helical" evidence="2">
    <location>
        <begin position="89"/>
        <end position="109"/>
    </location>
</feature>
<evidence type="ECO:0000259" key="3">
    <source>
        <dbReference type="PROSITE" id="PS50943"/>
    </source>
</evidence>
<dbReference type="Gene3D" id="1.10.260.40">
    <property type="entry name" value="lambda repressor-like DNA-binding domains"/>
    <property type="match status" value="1"/>
</dbReference>
<keyword evidence="2" id="KW-0472">Membrane</keyword>